<dbReference type="Gramene" id="RZC52532">
    <property type="protein sequence ID" value="RZC52532"/>
    <property type="gene ID" value="C5167_020956"/>
</dbReference>
<feature type="region of interest" description="Disordered" evidence="5">
    <location>
        <begin position="23"/>
        <end position="45"/>
    </location>
</feature>
<keyword evidence="8" id="KW-1185">Reference proteome</keyword>
<organism evidence="7 8">
    <name type="scientific">Papaver somniferum</name>
    <name type="common">Opium poppy</name>
    <dbReference type="NCBI Taxonomy" id="3469"/>
    <lineage>
        <taxon>Eukaryota</taxon>
        <taxon>Viridiplantae</taxon>
        <taxon>Streptophyta</taxon>
        <taxon>Embryophyta</taxon>
        <taxon>Tracheophyta</taxon>
        <taxon>Spermatophyta</taxon>
        <taxon>Magnoliopsida</taxon>
        <taxon>Ranunculales</taxon>
        <taxon>Papaveraceae</taxon>
        <taxon>Papaveroideae</taxon>
        <taxon>Papaver</taxon>
    </lineage>
</organism>
<dbReference type="Proteomes" id="UP000316621">
    <property type="component" value="Chromosome 2"/>
</dbReference>
<keyword evidence="2" id="KW-0645">Protease</keyword>
<evidence type="ECO:0000313" key="8">
    <source>
        <dbReference type="Proteomes" id="UP000316621"/>
    </source>
</evidence>
<dbReference type="GO" id="GO:0005634">
    <property type="term" value="C:nucleus"/>
    <property type="evidence" value="ECO:0007669"/>
    <property type="project" value="TreeGrafter"/>
</dbReference>
<dbReference type="PANTHER" id="PTHR12606:SF1">
    <property type="entry name" value="UBIQUITIN-LIKE-SPECIFIC PROTEASE 1A"/>
    <property type="match status" value="1"/>
</dbReference>
<feature type="domain" description="Ubiquitin-like protease family profile" evidence="6">
    <location>
        <begin position="149"/>
        <end position="321"/>
    </location>
</feature>
<evidence type="ECO:0000259" key="6">
    <source>
        <dbReference type="PROSITE" id="PS50600"/>
    </source>
</evidence>
<dbReference type="InterPro" id="IPR003653">
    <property type="entry name" value="Peptidase_C48_C"/>
</dbReference>
<accession>A0A4Y7IXS5</accession>
<evidence type="ECO:0000256" key="5">
    <source>
        <dbReference type="SAM" id="MobiDB-lite"/>
    </source>
</evidence>
<dbReference type="AlphaFoldDB" id="A0A4Y7IXS5"/>
<evidence type="ECO:0000256" key="4">
    <source>
        <dbReference type="ARBA" id="ARBA00022807"/>
    </source>
</evidence>
<dbReference type="PANTHER" id="PTHR12606">
    <property type="entry name" value="SENTRIN/SUMO-SPECIFIC PROTEASE"/>
    <property type="match status" value="1"/>
</dbReference>
<dbReference type="GO" id="GO:0016929">
    <property type="term" value="F:deSUMOylase activity"/>
    <property type="evidence" value="ECO:0007669"/>
    <property type="project" value="TreeGrafter"/>
</dbReference>
<evidence type="ECO:0000256" key="1">
    <source>
        <dbReference type="ARBA" id="ARBA00005234"/>
    </source>
</evidence>
<proteinExistence type="inferred from homology"/>
<gene>
    <name evidence="7" type="ORF">C5167_020956</name>
</gene>
<evidence type="ECO:0000256" key="2">
    <source>
        <dbReference type="ARBA" id="ARBA00022670"/>
    </source>
</evidence>
<dbReference type="GO" id="GO:0016926">
    <property type="term" value="P:protein desumoylation"/>
    <property type="evidence" value="ECO:0007669"/>
    <property type="project" value="TreeGrafter"/>
</dbReference>
<name>A0A4Y7IXS5_PAPSO</name>
<reference evidence="7 8" key="1">
    <citation type="journal article" date="2018" name="Science">
        <title>The opium poppy genome and morphinan production.</title>
        <authorList>
            <person name="Guo L."/>
            <person name="Winzer T."/>
            <person name="Yang X."/>
            <person name="Li Y."/>
            <person name="Ning Z."/>
            <person name="He Z."/>
            <person name="Teodor R."/>
            <person name="Lu Y."/>
            <person name="Bowser T.A."/>
            <person name="Graham I.A."/>
            <person name="Ye K."/>
        </authorList>
    </citation>
    <scope>NUCLEOTIDE SEQUENCE [LARGE SCALE GENOMIC DNA]</scope>
    <source>
        <strain evidence="8">cv. HN1</strain>
        <tissue evidence="7">Leaves</tissue>
    </source>
</reference>
<dbReference type="GO" id="GO:0006508">
    <property type="term" value="P:proteolysis"/>
    <property type="evidence" value="ECO:0007669"/>
    <property type="project" value="UniProtKB-KW"/>
</dbReference>
<dbReference type="SUPFAM" id="SSF54001">
    <property type="entry name" value="Cysteine proteinases"/>
    <property type="match status" value="1"/>
</dbReference>
<dbReference type="EMBL" id="CM010716">
    <property type="protein sequence ID" value="RZC52532.1"/>
    <property type="molecule type" value="Genomic_DNA"/>
</dbReference>
<keyword evidence="3" id="KW-0378">Hydrolase</keyword>
<dbReference type="InterPro" id="IPR038765">
    <property type="entry name" value="Papain-like_cys_pep_sf"/>
</dbReference>
<feature type="compositionally biased region" description="Basic residues" evidence="5">
    <location>
        <begin position="24"/>
        <end position="33"/>
    </location>
</feature>
<protein>
    <recommendedName>
        <fullName evidence="6">Ubiquitin-like protease family profile domain-containing protein</fullName>
    </recommendedName>
</protein>
<feature type="region of interest" description="Disordered" evidence="5">
    <location>
        <begin position="89"/>
        <end position="115"/>
    </location>
</feature>
<keyword evidence="4" id="KW-0788">Thiol protease</keyword>
<comment type="similarity">
    <text evidence="1">Belongs to the peptidase C48 family.</text>
</comment>
<dbReference type="STRING" id="3469.A0A4Y7IXS5"/>
<sequence>MKKNSKITIRWTTSMMKKWIFIHSGRRKRRRGTRNGGIRSKGERKKLVTESSLLPKEIIMDTLSLLPVKSILRFRKIYAPAKKQKLEVDHSTSEVQESFNTHKEAPKGTRGRSSEPFVPLTEVEESQVSFAFAKFNRQKILVTHQNSNIEITGQILQCLKPGGWLNDEVINVYFGLLKEREQREPKKFLKCHFFNTFFYTKLISARDGYDFKSVRRWTTERKIGYRLLECDKIFVPIHKHMHWCLAVINKKDRKFQYLDSLQGMDHQVLKDLARYYMEEVKDKSGEDINTNSWTLEYAYDIPHQENKSDCGMFMIKYADFYSRGVGLCFSQDYGSDCGMFQVKHAYVTDQSVTLWFTQINQVYSPARIFAVTCYGQGYLSTQYIELDQTTYQHLYEIETDRFKLGFLCRAECELFGYVFIVEGCALVLKENCKRDSDVCMSESR</sequence>
<dbReference type="PROSITE" id="PS50600">
    <property type="entry name" value="ULP_PROTEASE"/>
    <property type="match status" value="1"/>
</dbReference>
<dbReference type="Gene3D" id="3.40.395.10">
    <property type="entry name" value="Adenoviral Proteinase, Chain A"/>
    <property type="match status" value="1"/>
</dbReference>
<evidence type="ECO:0000313" key="7">
    <source>
        <dbReference type="EMBL" id="RZC52532.1"/>
    </source>
</evidence>
<dbReference type="Pfam" id="PF02902">
    <property type="entry name" value="Peptidase_C48"/>
    <property type="match status" value="1"/>
</dbReference>
<evidence type="ECO:0000256" key="3">
    <source>
        <dbReference type="ARBA" id="ARBA00022801"/>
    </source>
</evidence>